<accession>A0AAN9N5A7</accession>
<dbReference type="AlphaFoldDB" id="A0AAN9N5A7"/>
<evidence type="ECO:0000313" key="2">
    <source>
        <dbReference type="Proteomes" id="UP001367508"/>
    </source>
</evidence>
<gene>
    <name evidence="1" type="ORF">VNO77_05632</name>
</gene>
<sequence>MRVNCQKWSYNSRVKNAEAAQRRKIQRRQLGRLRFACDAVAAIRKIFDQGSGRKKKEEKKIPSQVLDNEFSRCLFEKSSKSFNLASHTVRMTTGPQGTVVTKYHFSLEALDIPTDYMGLRILILKPT</sequence>
<keyword evidence="2" id="KW-1185">Reference proteome</keyword>
<evidence type="ECO:0000313" key="1">
    <source>
        <dbReference type="EMBL" id="KAK7363488.1"/>
    </source>
</evidence>
<comment type="caution">
    <text evidence="1">The sequence shown here is derived from an EMBL/GenBank/DDBJ whole genome shotgun (WGS) entry which is preliminary data.</text>
</comment>
<organism evidence="1 2">
    <name type="scientific">Canavalia gladiata</name>
    <name type="common">Sword bean</name>
    <name type="synonym">Dolichos gladiatus</name>
    <dbReference type="NCBI Taxonomy" id="3824"/>
    <lineage>
        <taxon>Eukaryota</taxon>
        <taxon>Viridiplantae</taxon>
        <taxon>Streptophyta</taxon>
        <taxon>Embryophyta</taxon>
        <taxon>Tracheophyta</taxon>
        <taxon>Spermatophyta</taxon>
        <taxon>Magnoliopsida</taxon>
        <taxon>eudicotyledons</taxon>
        <taxon>Gunneridae</taxon>
        <taxon>Pentapetalae</taxon>
        <taxon>rosids</taxon>
        <taxon>fabids</taxon>
        <taxon>Fabales</taxon>
        <taxon>Fabaceae</taxon>
        <taxon>Papilionoideae</taxon>
        <taxon>50 kb inversion clade</taxon>
        <taxon>NPAAA clade</taxon>
        <taxon>indigoferoid/millettioid clade</taxon>
        <taxon>Phaseoleae</taxon>
        <taxon>Canavalia</taxon>
    </lineage>
</organism>
<reference evidence="1 2" key="1">
    <citation type="submission" date="2024-01" db="EMBL/GenBank/DDBJ databases">
        <title>The genomes of 5 underutilized Papilionoideae crops provide insights into root nodulation and disease resistanc.</title>
        <authorList>
            <person name="Jiang F."/>
        </authorList>
    </citation>
    <scope>NUCLEOTIDE SEQUENCE [LARGE SCALE GENOMIC DNA]</scope>
    <source>
        <strain evidence="1">LVBAO_FW01</strain>
        <tissue evidence="1">Leaves</tissue>
    </source>
</reference>
<protein>
    <submittedName>
        <fullName evidence="1">Uncharacterized protein</fullName>
    </submittedName>
</protein>
<dbReference type="Proteomes" id="UP001367508">
    <property type="component" value="Unassembled WGS sequence"/>
</dbReference>
<name>A0AAN9N5A7_CANGL</name>
<proteinExistence type="predicted"/>
<dbReference type="EMBL" id="JAYMYQ010000001">
    <property type="protein sequence ID" value="KAK7363488.1"/>
    <property type="molecule type" value="Genomic_DNA"/>
</dbReference>